<keyword evidence="5" id="KW-0862">Zinc</keyword>
<dbReference type="PROSITE" id="PS51257">
    <property type="entry name" value="PROKAR_LIPOPROTEIN"/>
    <property type="match status" value="1"/>
</dbReference>
<evidence type="ECO:0000256" key="6">
    <source>
        <dbReference type="ARBA" id="ARBA00023049"/>
    </source>
</evidence>
<dbReference type="Gene3D" id="3.30.2010.10">
    <property type="entry name" value="Metalloproteases ('zincins'), catalytic domain"/>
    <property type="match status" value="1"/>
</dbReference>
<dbReference type="PANTHER" id="PTHR22726:SF1">
    <property type="entry name" value="METALLOENDOPEPTIDASE OMA1, MITOCHONDRIAL"/>
    <property type="match status" value="1"/>
</dbReference>
<dbReference type="InterPro" id="IPR019734">
    <property type="entry name" value="TPR_rpt"/>
</dbReference>
<dbReference type="InterPro" id="IPR001915">
    <property type="entry name" value="Peptidase_M48"/>
</dbReference>
<dbReference type="SUPFAM" id="SSF48452">
    <property type="entry name" value="TPR-like"/>
    <property type="match status" value="1"/>
</dbReference>
<comment type="caution">
    <text evidence="10">The sequence shown here is derived from an EMBL/GenBank/DDBJ whole genome shotgun (WGS) entry which is preliminary data.</text>
</comment>
<feature type="signal peptide" evidence="8">
    <location>
        <begin position="1"/>
        <end position="20"/>
    </location>
</feature>
<comment type="cofactor">
    <cofactor evidence="1">
        <name>Zn(2+)</name>
        <dbReference type="ChEBI" id="CHEBI:29105"/>
    </cofactor>
</comment>
<evidence type="ECO:0000256" key="2">
    <source>
        <dbReference type="ARBA" id="ARBA00022670"/>
    </source>
</evidence>
<name>A0ABM9AIX7_9GAMM</name>
<proteinExistence type="predicted"/>
<dbReference type="PANTHER" id="PTHR22726">
    <property type="entry name" value="METALLOENDOPEPTIDASE OMA1"/>
    <property type="match status" value="1"/>
</dbReference>
<evidence type="ECO:0000256" key="5">
    <source>
        <dbReference type="ARBA" id="ARBA00022833"/>
    </source>
</evidence>
<evidence type="ECO:0000259" key="9">
    <source>
        <dbReference type="Pfam" id="PF01435"/>
    </source>
</evidence>
<organism evidence="10 11">
    <name type="scientific">Sinobacterium norvegicum</name>
    <dbReference type="NCBI Taxonomy" id="1641715"/>
    <lineage>
        <taxon>Bacteria</taxon>
        <taxon>Pseudomonadati</taxon>
        <taxon>Pseudomonadota</taxon>
        <taxon>Gammaproteobacteria</taxon>
        <taxon>Cellvibrionales</taxon>
        <taxon>Spongiibacteraceae</taxon>
        <taxon>Sinobacterium</taxon>
    </lineage>
</organism>
<evidence type="ECO:0000256" key="4">
    <source>
        <dbReference type="ARBA" id="ARBA00022801"/>
    </source>
</evidence>
<evidence type="ECO:0000256" key="3">
    <source>
        <dbReference type="ARBA" id="ARBA00022723"/>
    </source>
</evidence>
<feature type="chain" id="PRO_5046061302" evidence="8">
    <location>
        <begin position="21"/>
        <end position="512"/>
    </location>
</feature>
<gene>
    <name evidence="10" type="primary">bepA_4</name>
    <name evidence="10" type="ORF">SIN8267_03257</name>
</gene>
<keyword evidence="6" id="KW-0482">Metalloprotease</keyword>
<evidence type="ECO:0000313" key="10">
    <source>
        <dbReference type="EMBL" id="CAH0993118.1"/>
    </source>
</evidence>
<dbReference type="InterPro" id="IPR011990">
    <property type="entry name" value="TPR-like_helical_dom_sf"/>
</dbReference>
<keyword evidence="8" id="KW-0732">Signal</keyword>
<feature type="domain" description="Peptidase M48" evidence="9">
    <location>
        <begin position="66"/>
        <end position="243"/>
    </location>
</feature>
<keyword evidence="11" id="KW-1185">Reference proteome</keyword>
<dbReference type="InterPro" id="IPR051156">
    <property type="entry name" value="Mito/Outer_Membr_Metalloprot"/>
</dbReference>
<dbReference type="PROSITE" id="PS50005">
    <property type="entry name" value="TPR"/>
    <property type="match status" value="1"/>
</dbReference>
<dbReference type="Proteomes" id="UP000838100">
    <property type="component" value="Unassembled WGS sequence"/>
</dbReference>
<evidence type="ECO:0000256" key="1">
    <source>
        <dbReference type="ARBA" id="ARBA00001947"/>
    </source>
</evidence>
<feature type="repeat" description="TPR" evidence="7">
    <location>
        <begin position="309"/>
        <end position="342"/>
    </location>
</feature>
<dbReference type="SMART" id="SM00028">
    <property type="entry name" value="TPR"/>
    <property type="match status" value="3"/>
</dbReference>
<keyword evidence="4 10" id="KW-0378">Hydrolase</keyword>
<dbReference type="Pfam" id="PF01435">
    <property type="entry name" value="Peptidase_M48"/>
    <property type="match status" value="1"/>
</dbReference>
<dbReference type="GO" id="GO:0006508">
    <property type="term" value="P:proteolysis"/>
    <property type="evidence" value="ECO:0007669"/>
    <property type="project" value="UniProtKB-KW"/>
</dbReference>
<sequence length="512" mass="55975">MRSWKYLTLSMALASLIACTVNPVTGDHELSLTSADEELNIGRSQYLPTQQSQGGQYYLDPELTFYVQQVGNKLAAVSDRSKLPFEFVILNNSVPNAWALPGGKIAINRGLLLELDDEAQLAAVLSHEIVHAAARHSAQQMDRSMVIGIGVAAAGIALSDHEQANMILGSAALGANLVNSKYGRSAELESDHYGMIYMSKLGYDLNGAIELQKTFVRLSSGQQSDFISGLFASHPPSQERVSENLKTAADLPPGNIRNREIYQRHIAKLKRDLPAYQAYDKGLAALAKGNSQSALNFANTAIKKQPEESLFYELQGMAYESSKNKKSALKSFDKSISLNNHYYSHYLNRGLLRKSMGDSHGANSDLKRSNELLPTAAANNNLGKLALAAGNSNSARNYFNSSANAGGESGAEAKRYLMKIDLKTNPDSWLPSDVRANQQGELFVIIGNRGNVAVKNIRINIQQYKNGKLTSIKKVTVNLNPGQQKNIALNKKITNINQLENYRSNVISAELK</sequence>
<keyword evidence="3" id="KW-0479">Metal-binding</keyword>
<keyword evidence="7" id="KW-0802">TPR repeat</keyword>
<dbReference type="EMBL" id="CAKLPX010000004">
    <property type="protein sequence ID" value="CAH0993118.1"/>
    <property type="molecule type" value="Genomic_DNA"/>
</dbReference>
<protein>
    <submittedName>
        <fullName evidence="10">Beta-barrel assembly-enhancing protease</fullName>
        <ecNumber evidence="10">3.4.-.-</ecNumber>
    </submittedName>
</protein>
<evidence type="ECO:0000256" key="8">
    <source>
        <dbReference type="SAM" id="SignalP"/>
    </source>
</evidence>
<dbReference type="RefSeq" id="WP_237445798.1">
    <property type="nucleotide sequence ID" value="NZ_CAKLPX010000004.1"/>
</dbReference>
<dbReference type="EC" id="3.4.-.-" evidence="10"/>
<keyword evidence="2 10" id="KW-0645">Protease</keyword>
<dbReference type="Gene3D" id="1.25.40.10">
    <property type="entry name" value="Tetratricopeptide repeat domain"/>
    <property type="match status" value="1"/>
</dbReference>
<evidence type="ECO:0000313" key="11">
    <source>
        <dbReference type="Proteomes" id="UP000838100"/>
    </source>
</evidence>
<accession>A0ABM9AIX7</accession>
<reference evidence="10" key="1">
    <citation type="submission" date="2021-12" db="EMBL/GenBank/DDBJ databases">
        <authorList>
            <person name="Rodrigo-Torres L."/>
            <person name="Arahal R. D."/>
            <person name="Lucena T."/>
        </authorList>
    </citation>
    <scope>NUCLEOTIDE SEQUENCE</scope>
    <source>
        <strain evidence="10">CECT 8267</strain>
    </source>
</reference>
<evidence type="ECO:0000256" key="7">
    <source>
        <dbReference type="PROSITE-ProRule" id="PRU00339"/>
    </source>
</evidence>
<dbReference type="GO" id="GO:0008233">
    <property type="term" value="F:peptidase activity"/>
    <property type="evidence" value="ECO:0007669"/>
    <property type="project" value="UniProtKB-KW"/>
</dbReference>